<feature type="domain" description="Phage shock protein PspC N-terminal" evidence="8">
    <location>
        <begin position="3"/>
        <end position="60"/>
    </location>
</feature>
<feature type="transmembrane region" description="Helical" evidence="7">
    <location>
        <begin position="135"/>
        <end position="155"/>
    </location>
</feature>
<dbReference type="Pfam" id="PF18917">
    <property type="entry name" value="LiaI-LiaF-like_TM1"/>
    <property type="match status" value="1"/>
</dbReference>
<dbReference type="RefSeq" id="WP_090994365.1">
    <property type="nucleotide sequence ID" value="NZ_FOPP01000006.1"/>
</dbReference>
<evidence type="ECO:0000256" key="6">
    <source>
        <dbReference type="SAM" id="MobiDB-lite"/>
    </source>
</evidence>
<dbReference type="EMBL" id="FOPP01000006">
    <property type="protein sequence ID" value="SFH20991.1"/>
    <property type="molecule type" value="Genomic_DNA"/>
</dbReference>
<evidence type="ECO:0000259" key="8">
    <source>
        <dbReference type="Pfam" id="PF04024"/>
    </source>
</evidence>
<gene>
    <name evidence="10" type="ORF">SAMN04489864_106241</name>
</gene>
<evidence type="ECO:0000256" key="4">
    <source>
        <dbReference type="ARBA" id="ARBA00022989"/>
    </source>
</evidence>
<dbReference type="Proteomes" id="UP000199666">
    <property type="component" value="Unassembled WGS sequence"/>
</dbReference>
<dbReference type="AlphaFoldDB" id="A0A1I2Y9D8"/>
<feature type="transmembrane region" description="Helical" evidence="7">
    <location>
        <begin position="161"/>
        <end position="178"/>
    </location>
</feature>
<dbReference type="OrthoDB" id="5772680at2"/>
<feature type="region of interest" description="Disordered" evidence="6">
    <location>
        <begin position="188"/>
        <end position="222"/>
    </location>
</feature>
<feature type="compositionally biased region" description="Basic and acidic residues" evidence="6">
    <location>
        <begin position="188"/>
        <end position="200"/>
    </location>
</feature>
<dbReference type="InterPro" id="IPR007168">
    <property type="entry name" value="Phageshock_PspC_N"/>
</dbReference>
<evidence type="ECO:0000256" key="2">
    <source>
        <dbReference type="ARBA" id="ARBA00022475"/>
    </source>
</evidence>
<dbReference type="STRING" id="414048.SAMN04489864_106241"/>
<dbReference type="InterPro" id="IPR043726">
    <property type="entry name" value="LiaI-LiaF-like_TM1"/>
</dbReference>
<organism evidence="10 11">
    <name type="scientific">Pedobacter insulae</name>
    <dbReference type="NCBI Taxonomy" id="414048"/>
    <lineage>
        <taxon>Bacteria</taxon>
        <taxon>Pseudomonadati</taxon>
        <taxon>Bacteroidota</taxon>
        <taxon>Sphingobacteriia</taxon>
        <taxon>Sphingobacteriales</taxon>
        <taxon>Sphingobacteriaceae</taxon>
        <taxon>Pedobacter</taxon>
    </lineage>
</organism>
<evidence type="ECO:0000256" key="3">
    <source>
        <dbReference type="ARBA" id="ARBA00022692"/>
    </source>
</evidence>
<name>A0A1I2Y9D8_9SPHI</name>
<reference evidence="10 11" key="1">
    <citation type="submission" date="2016-10" db="EMBL/GenBank/DDBJ databases">
        <authorList>
            <person name="de Groot N.N."/>
        </authorList>
    </citation>
    <scope>NUCLEOTIDE SEQUENCE [LARGE SCALE GENOMIC DNA]</scope>
    <source>
        <strain evidence="10 11">DSM 18684</strain>
    </source>
</reference>
<protein>
    <submittedName>
        <fullName evidence="10">Phage shock protein PspC (Stress-responsive transcriptional regulator)</fullName>
    </submittedName>
</protein>
<evidence type="ECO:0000256" key="1">
    <source>
        <dbReference type="ARBA" id="ARBA00004162"/>
    </source>
</evidence>
<feature type="transmembrane region" description="Helical" evidence="7">
    <location>
        <begin position="30"/>
        <end position="58"/>
    </location>
</feature>
<evidence type="ECO:0000256" key="5">
    <source>
        <dbReference type="ARBA" id="ARBA00023136"/>
    </source>
</evidence>
<keyword evidence="11" id="KW-1185">Reference proteome</keyword>
<proteinExistence type="predicted"/>
<dbReference type="InterPro" id="IPR052027">
    <property type="entry name" value="PspC"/>
</dbReference>
<keyword evidence="4 7" id="KW-1133">Transmembrane helix</keyword>
<accession>A0A1I2Y9D8</accession>
<keyword evidence="5 7" id="KW-0472">Membrane</keyword>
<sequence>MEKKLYRNEHDKVFSGVSSGLADYLGYDVLLIRILFVLSAAFTAGVMLLVYIVFWIVLPAKNDPSARFSQFNNYYQKQGQSFNDPMFNSPNAFSNPANSDAQTKWNTQNAGPNFTMPNNADFNTVPKGNDTGRTVAGLIILLLGVYFLLKQFIFIPIWFSIYKLWPLVIVAVGISLIFKNKRKTEWEQFKRETEEAKKPSAETQNEPVVVKDENNDTTAPIV</sequence>
<comment type="subcellular location">
    <subcellularLocation>
        <location evidence="1">Cell membrane</location>
        <topology evidence="1">Single-pass membrane protein</topology>
    </subcellularLocation>
</comment>
<evidence type="ECO:0000313" key="10">
    <source>
        <dbReference type="EMBL" id="SFH20991.1"/>
    </source>
</evidence>
<keyword evidence="2" id="KW-1003">Cell membrane</keyword>
<dbReference type="GO" id="GO:0005886">
    <property type="term" value="C:plasma membrane"/>
    <property type="evidence" value="ECO:0007669"/>
    <property type="project" value="UniProtKB-SubCell"/>
</dbReference>
<dbReference type="Pfam" id="PF04024">
    <property type="entry name" value="PspC"/>
    <property type="match status" value="1"/>
</dbReference>
<feature type="domain" description="LiaI-LiaF-like transmembrane region" evidence="9">
    <location>
        <begin position="135"/>
        <end position="177"/>
    </location>
</feature>
<evidence type="ECO:0000259" key="9">
    <source>
        <dbReference type="Pfam" id="PF18917"/>
    </source>
</evidence>
<dbReference type="PANTHER" id="PTHR33885">
    <property type="entry name" value="PHAGE SHOCK PROTEIN C"/>
    <property type="match status" value="1"/>
</dbReference>
<evidence type="ECO:0000313" key="11">
    <source>
        <dbReference type="Proteomes" id="UP000199666"/>
    </source>
</evidence>
<dbReference type="PANTHER" id="PTHR33885:SF3">
    <property type="entry name" value="PHAGE SHOCK PROTEIN C"/>
    <property type="match status" value="1"/>
</dbReference>
<evidence type="ECO:0000256" key="7">
    <source>
        <dbReference type="SAM" id="Phobius"/>
    </source>
</evidence>
<keyword evidence="3 7" id="KW-0812">Transmembrane</keyword>